<reference evidence="3" key="1">
    <citation type="journal article" date="2019" name="bioRxiv">
        <title>Long live the king: chromosome-level assembly of the lion (Panthera leo) using linked-read, Hi-C, and long read data.</title>
        <authorList>
            <person name="Armstrong E.E."/>
            <person name="Taylor R.W."/>
            <person name="Miller D.E."/>
            <person name="Kaelin C."/>
            <person name="Barsh G."/>
            <person name="Hadly E.A."/>
            <person name="Petrov D."/>
        </authorList>
    </citation>
    <scope>NUCLEOTIDE SEQUENCE [LARGE SCALE GENOMIC DNA]</scope>
</reference>
<evidence type="ECO:0000313" key="4">
    <source>
        <dbReference type="Proteomes" id="UP000694399"/>
    </source>
</evidence>
<gene>
    <name evidence="3" type="primary">RRN3</name>
</gene>
<evidence type="ECO:0000256" key="2">
    <source>
        <dbReference type="SAM" id="MobiDB-lite"/>
    </source>
</evidence>
<dbReference type="PANTHER" id="PTHR12790:SF0">
    <property type="entry name" value="RNA POLYMERASE I-SPECIFIC TRANSCRIPTION INITIATION FACTOR RRN3-RELATED"/>
    <property type="match status" value="1"/>
</dbReference>
<dbReference type="GO" id="GO:0001181">
    <property type="term" value="F:RNA polymerase I general transcription initiation factor activity"/>
    <property type="evidence" value="ECO:0007669"/>
    <property type="project" value="InterPro"/>
</dbReference>
<dbReference type="GeneTree" id="ENSGT00390000001488"/>
<protein>
    <submittedName>
        <fullName evidence="3">RRN3 homolog, RNA polymerase I transcription factor</fullName>
    </submittedName>
</protein>
<feature type="region of interest" description="Disordered" evidence="2">
    <location>
        <begin position="559"/>
        <end position="581"/>
    </location>
</feature>
<sequence length="581" mass="65980">MAAPLLHTRLPGDAAASASAVKTLGASRTGLSDMLTLENDFFNSPPRKTVRFGGTVTEVLLKYKKGETNDFELLKNQLSDPDIKDDQIINWLLEFRSSIMYLTKDFEQLINILLRLQWLNRSQTVVEEYLAFLGNLVSAQTVFLRPCLSMIVSHFVPPRVVIKEGDVDVSDSDDEDDNLPATFDTCHRALQIIARYVPSVLKSQENDNQLVENYYVHKLFLLQFLMSVFPSSSKDEDEDPGGETKADAQRPDRMVHPVAERLDILLSLLLSYIKDVCHVDGKVDNNKTKDLYRDLITIFDKLLLPTHASCHVQFFMFYLCSFKLGFAEAFLEHLWKKLQDPNNPAIIRQAAGNYIGSFLARAKFIPLITVKSCLDLLVNWLHMYLNNQDSGTKAFCDVALHGPFYSACQAVFYTFVFRHKQLLSGNLKEGLTYLQSLNFERIVMSQLNPLKICLPSVVNFFAAITSKYQLVFCYTIIERNNRQMLPVIRSTAGGDSVRTCTNPLDTFFPFDPCVLKRSKKFIDPIYQIWENMSAEELQEFTKPVRKQVVEDEDDDFLKGEVGVAPSSFDPHFRSPSSSSSG</sequence>
<reference evidence="3" key="3">
    <citation type="submission" date="2025-09" db="UniProtKB">
        <authorList>
            <consortium name="Ensembl"/>
        </authorList>
    </citation>
    <scope>IDENTIFICATION</scope>
</reference>
<feature type="compositionally biased region" description="Basic and acidic residues" evidence="2">
    <location>
        <begin position="242"/>
        <end position="252"/>
    </location>
</feature>
<dbReference type="AlphaFoldDB" id="A0A8C9D9E8"/>
<dbReference type="GO" id="GO:0001042">
    <property type="term" value="F:RNA polymerase I core binding"/>
    <property type="evidence" value="ECO:0007669"/>
    <property type="project" value="TreeGrafter"/>
</dbReference>
<dbReference type="InterPro" id="IPR007991">
    <property type="entry name" value="RNA_pol_I_trans_ini_fac_RRN3"/>
</dbReference>
<feature type="region of interest" description="Disordered" evidence="2">
    <location>
        <begin position="232"/>
        <end position="252"/>
    </location>
</feature>
<keyword evidence="4" id="KW-1185">Reference proteome</keyword>
<dbReference type="Ensembl" id="ENSPLOT00000026672.1">
    <property type="protein sequence ID" value="ENSPLOP00000024151.1"/>
    <property type="gene ID" value="ENSPLOG00000017031.1"/>
</dbReference>
<dbReference type="InterPro" id="IPR016024">
    <property type="entry name" value="ARM-type_fold"/>
</dbReference>
<proteinExistence type="inferred from homology"/>
<dbReference type="GO" id="GO:0006361">
    <property type="term" value="P:transcription initiation at RNA polymerase I promoter"/>
    <property type="evidence" value="ECO:0007669"/>
    <property type="project" value="InterPro"/>
</dbReference>
<comment type="similarity">
    <text evidence="1">Belongs to the RRN3 family.</text>
</comment>
<reference evidence="3" key="2">
    <citation type="submission" date="2025-08" db="UniProtKB">
        <authorList>
            <consortium name="Ensembl"/>
        </authorList>
    </citation>
    <scope>IDENTIFICATION</scope>
</reference>
<organism evidence="3 4">
    <name type="scientific">Panthera leo</name>
    <name type="common">Lion</name>
    <dbReference type="NCBI Taxonomy" id="9689"/>
    <lineage>
        <taxon>Eukaryota</taxon>
        <taxon>Metazoa</taxon>
        <taxon>Chordata</taxon>
        <taxon>Craniata</taxon>
        <taxon>Vertebrata</taxon>
        <taxon>Euteleostomi</taxon>
        <taxon>Mammalia</taxon>
        <taxon>Eutheria</taxon>
        <taxon>Laurasiatheria</taxon>
        <taxon>Carnivora</taxon>
        <taxon>Feliformia</taxon>
        <taxon>Felidae</taxon>
        <taxon>Pantherinae</taxon>
        <taxon>Panthera</taxon>
    </lineage>
</organism>
<evidence type="ECO:0000256" key="1">
    <source>
        <dbReference type="ARBA" id="ARBA00010098"/>
    </source>
</evidence>
<feature type="compositionally biased region" description="Low complexity" evidence="2">
    <location>
        <begin position="565"/>
        <end position="581"/>
    </location>
</feature>
<dbReference type="Pfam" id="PF05327">
    <property type="entry name" value="RRN3"/>
    <property type="match status" value="2"/>
</dbReference>
<evidence type="ECO:0000313" key="3">
    <source>
        <dbReference type="Ensembl" id="ENSPLOP00000024151.1"/>
    </source>
</evidence>
<dbReference type="Proteomes" id="UP000694399">
    <property type="component" value="Chromosome F1"/>
</dbReference>
<dbReference type="PANTHER" id="PTHR12790">
    <property type="entry name" value="TRANSCRIPTION INITIATION FACTOR IA RRN3"/>
    <property type="match status" value="1"/>
</dbReference>
<dbReference type="GO" id="GO:0005634">
    <property type="term" value="C:nucleus"/>
    <property type="evidence" value="ECO:0007669"/>
    <property type="project" value="TreeGrafter"/>
</dbReference>
<name>A0A8C9D9E8_PANLE</name>
<accession>A0A8C9D9E8</accession>
<dbReference type="SUPFAM" id="SSF48371">
    <property type="entry name" value="ARM repeat"/>
    <property type="match status" value="1"/>
</dbReference>